<comment type="similarity">
    <text evidence="1">Belongs to the ROK (NagC/XylR) family.</text>
</comment>
<dbReference type="EMBL" id="JBHSWJ010000002">
    <property type="protein sequence ID" value="MFC6714249.1"/>
    <property type="molecule type" value="Genomic_DNA"/>
</dbReference>
<dbReference type="RefSeq" id="WP_377822596.1">
    <property type="nucleotide sequence ID" value="NZ_JBHSWJ010000002.1"/>
</dbReference>
<organism evidence="2 3">
    <name type="scientific">Branchiibius cervicis</name>
    <dbReference type="NCBI Taxonomy" id="908252"/>
    <lineage>
        <taxon>Bacteria</taxon>
        <taxon>Bacillati</taxon>
        <taxon>Actinomycetota</taxon>
        <taxon>Actinomycetes</taxon>
        <taxon>Micrococcales</taxon>
        <taxon>Dermacoccaceae</taxon>
        <taxon>Branchiibius</taxon>
    </lineage>
</organism>
<keyword evidence="3" id="KW-1185">Reference proteome</keyword>
<protein>
    <submittedName>
        <fullName evidence="2">ROK family transcriptional regulator</fullName>
    </submittedName>
</protein>
<sequence length="383" mass="38955">MTREYSSKAGSAKSADAAAAVIPRTVQRRWEVAGEVLRLLHTTPGVTRAQAVEQLGISSASATDLFDRLRQCELLTENPAPATGPGRPTTLLAAAPQGPLIGVLDLAGSSWQILLADLAGDVTRLAHGAYADATPARFIPRLAKRLAEALSPYADRVLVVSVAVAGTVTGNRLLQFAGEQPQPADLAPLLRGLPSHAALLVDNDATLGGLAEARTGAARGAASCLHLLLTGGIGGVMVIDGAPVVGASGAAGEFGHMPFGDPAQPCPCGAFGCWSRQVDATVLDAGEPAAIEAVAHAFGRGVGALVNGLDPQVVTVGGLAPAVMAADPTAFERGYHDGLMAFRRSDPPPVLAASHDDGPVAGAVSRAIDELTTPAVLEGWTAR</sequence>
<dbReference type="PANTHER" id="PTHR18964:SF149">
    <property type="entry name" value="BIFUNCTIONAL UDP-N-ACETYLGLUCOSAMINE 2-EPIMERASE_N-ACETYLMANNOSAMINE KINASE"/>
    <property type="match status" value="1"/>
</dbReference>
<evidence type="ECO:0000256" key="1">
    <source>
        <dbReference type="ARBA" id="ARBA00006479"/>
    </source>
</evidence>
<dbReference type="Proteomes" id="UP001596356">
    <property type="component" value="Unassembled WGS sequence"/>
</dbReference>
<dbReference type="InterPro" id="IPR000600">
    <property type="entry name" value="ROK"/>
</dbReference>
<evidence type="ECO:0000313" key="3">
    <source>
        <dbReference type="Proteomes" id="UP001596356"/>
    </source>
</evidence>
<accession>A0ABW2ATA8</accession>
<proteinExistence type="inferred from homology"/>
<dbReference type="Gene3D" id="3.30.420.40">
    <property type="match status" value="3"/>
</dbReference>
<evidence type="ECO:0000313" key="2">
    <source>
        <dbReference type="EMBL" id="MFC6714249.1"/>
    </source>
</evidence>
<dbReference type="Pfam" id="PF00480">
    <property type="entry name" value="ROK"/>
    <property type="match status" value="1"/>
</dbReference>
<dbReference type="Gene3D" id="1.10.10.10">
    <property type="entry name" value="Winged helix-like DNA-binding domain superfamily/Winged helix DNA-binding domain"/>
    <property type="match status" value="1"/>
</dbReference>
<gene>
    <name evidence="2" type="ORF">ACFQBT_10670</name>
</gene>
<name>A0ABW2ATA8_9MICO</name>
<dbReference type="SUPFAM" id="SSF53067">
    <property type="entry name" value="Actin-like ATPase domain"/>
    <property type="match status" value="1"/>
</dbReference>
<dbReference type="PANTHER" id="PTHR18964">
    <property type="entry name" value="ROK (REPRESSOR, ORF, KINASE) FAMILY"/>
    <property type="match status" value="1"/>
</dbReference>
<dbReference type="SUPFAM" id="SSF46785">
    <property type="entry name" value="Winged helix' DNA-binding domain"/>
    <property type="match status" value="1"/>
</dbReference>
<comment type="caution">
    <text evidence="2">The sequence shown here is derived from an EMBL/GenBank/DDBJ whole genome shotgun (WGS) entry which is preliminary data.</text>
</comment>
<dbReference type="InterPro" id="IPR043129">
    <property type="entry name" value="ATPase_NBD"/>
</dbReference>
<reference evidence="3" key="1">
    <citation type="journal article" date="2019" name="Int. J. Syst. Evol. Microbiol.">
        <title>The Global Catalogue of Microorganisms (GCM) 10K type strain sequencing project: providing services to taxonomists for standard genome sequencing and annotation.</title>
        <authorList>
            <consortium name="The Broad Institute Genomics Platform"/>
            <consortium name="The Broad Institute Genome Sequencing Center for Infectious Disease"/>
            <person name="Wu L."/>
            <person name="Ma J."/>
        </authorList>
    </citation>
    <scope>NUCLEOTIDE SEQUENCE [LARGE SCALE GENOMIC DNA]</scope>
    <source>
        <strain evidence="3">NBRC 106593</strain>
    </source>
</reference>
<dbReference type="InterPro" id="IPR036390">
    <property type="entry name" value="WH_DNA-bd_sf"/>
</dbReference>
<dbReference type="InterPro" id="IPR036388">
    <property type="entry name" value="WH-like_DNA-bd_sf"/>
</dbReference>